<feature type="region of interest" description="Disordered" evidence="1">
    <location>
        <begin position="438"/>
        <end position="476"/>
    </location>
</feature>
<keyword evidence="2" id="KW-0732">Signal</keyword>
<dbReference type="Proteomes" id="UP001310594">
    <property type="component" value="Unassembled WGS sequence"/>
</dbReference>
<accession>A0AAN7ZR37</accession>
<protein>
    <recommendedName>
        <fullName evidence="5">Plastocyanin-like domain-containing protein</fullName>
    </recommendedName>
</protein>
<dbReference type="EMBL" id="JAVRQU010000020">
    <property type="protein sequence ID" value="KAK5691994.1"/>
    <property type="molecule type" value="Genomic_DNA"/>
</dbReference>
<evidence type="ECO:0000313" key="3">
    <source>
        <dbReference type="EMBL" id="KAK5691994.1"/>
    </source>
</evidence>
<dbReference type="InterPro" id="IPR008972">
    <property type="entry name" value="Cupredoxin"/>
</dbReference>
<organism evidence="3 4">
    <name type="scientific">Elasticomyces elasticus</name>
    <dbReference type="NCBI Taxonomy" id="574655"/>
    <lineage>
        <taxon>Eukaryota</taxon>
        <taxon>Fungi</taxon>
        <taxon>Dikarya</taxon>
        <taxon>Ascomycota</taxon>
        <taxon>Pezizomycotina</taxon>
        <taxon>Dothideomycetes</taxon>
        <taxon>Dothideomycetidae</taxon>
        <taxon>Mycosphaerellales</taxon>
        <taxon>Teratosphaeriaceae</taxon>
        <taxon>Elasticomyces</taxon>
    </lineage>
</organism>
<feature type="compositionally biased region" description="Low complexity" evidence="1">
    <location>
        <begin position="266"/>
        <end position="277"/>
    </location>
</feature>
<evidence type="ECO:0008006" key="5">
    <source>
        <dbReference type="Google" id="ProtNLM"/>
    </source>
</evidence>
<name>A0AAN7ZR37_9PEZI</name>
<feature type="signal peptide" evidence="2">
    <location>
        <begin position="1"/>
        <end position="23"/>
    </location>
</feature>
<evidence type="ECO:0000256" key="2">
    <source>
        <dbReference type="SAM" id="SignalP"/>
    </source>
</evidence>
<proteinExistence type="predicted"/>
<feature type="chain" id="PRO_5043044285" description="Plastocyanin-like domain-containing protein" evidence="2">
    <location>
        <begin position="24"/>
        <end position="562"/>
    </location>
</feature>
<dbReference type="SUPFAM" id="SSF49503">
    <property type="entry name" value="Cupredoxins"/>
    <property type="match status" value="1"/>
</dbReference>
<feature type="compositionally biased region" description="Low complexity" evidence="1">
    <location>
        <begin position="360"/>
        <end position="374"/>
    </location>
</feature>
<sequence length="562" mass="59559">MPSFKGVLASAALCAVSASAASSDDLQTCAAGLNGQIPVPTQPNWNFSGTVRRYYVAAEEVEWDYAPSGWDNWLGVPMNVSPRANMAGSNQYGAKWLKALYRGYTDSSFTTYSEQPAWQGTQGPTIRSEVGDLIEIMFVNKLNKNYATMHSMGLEYTQDNGEGADYYPTDTVNYTLPEAGAVPPVHKGVGPGGCVVYKWMVDDLAGPNNGEPARQDSNAGLIGPQIVYAQGQMASTMANYREIPLLFMIYDESDSWLSAENKAALGGSSQSDGSQSGHPSWFKKRDAHGMGNQHRQGPPQGSHYGPPQGNHYGPPQGNQYGPSQGGKPEADPIRPLNGYQYPNTSSIISTFVTTICTALSPSSSETGSSPPSLSGNDGSESQDNSNARPSDVYRYPNASSSSVSATAHGTAPTSSDSEVVSTPASLAGINSSGPDVGLSNGFQYSNPSSSGANATITGTAPQSSSSEAASPSPSFAGNDASNVGRFGIGDINNIWSGNYTVWHPQLVNLAGAGQWMEASSYFTMNGYVFANNPDYEMCLSDKVIWYVAAPGLRYNHRLIQSV</sequence>
<dbReference type="Gene3D" id="2.60.40.420">
    <property type="entry name" value="Cupredoxins - blue copper proteins"/>
    <property type="match status" value="2"/>
</dbReference>
<feature type="region of interest" description="Disordered" evidence="1">
    <location>
        <begin position="264"/>
        <end position="341"/>
    </location>
</feature>
<evidence type="ECO:0000313" key="4">
    <source>
        <dbReference type="Proteomes" id="UP001310594"/>
    </source>
</evidence>
<dbReference type="AlphaFoldDB" id="A0AAN7ZR37"/>
<reference evidence="3" key="1">
    <citation type="submission" date="2023-08" db="EMBL/GenBank/DDBJ databases">
        <title>Black Yeasts Isolated from many extreme environments.</title>
        <authorList>
            <person name="Coleine C."/>
            <person name="Stajich J.E."/>
            <person name="Selbmann L."/>
        </authorList>
    </citation>
    <scope>NUCLEOTIDE SEQUENCE</scope>
    <source>
        <strain evidence="3">CCFEE 5810</strain>
    </source>
</reference>
<gene>
    <name evidence="3" type="ORF">LTR97_011165</name>
</gene>
<feature type="compositionally biased region" description="Low complexity" evidence="1">
    <location>
        <begin position="460"/>
        <end position="474"/>
    </location>
</feature>
<feature type="compositionally biased region" description="Polar residues" evidence="1">
    <location>
        <begin position="375"/>
        <end position="388"/>
    </location>
</feature>
<feature type="region of interest" description="Disordered" evidence="1">
    <location>
        <begin position="360"/>
        <end position="426"/>
    </location>
</feature>
<comment type="caution">
    <text evidence="3">The sequence shown here is derived from an EMBL/GenBank/DDBJ whole genome shotgun (WGS) entry which is preliminary data.</text>
</comment>
<feature type="compositionally biased region" description="Polar residues" evidence="1">
    <location>
        <begin position="397"/>
        <end position="426"/>
    </location>
</feature>
<evidence type="ECO:0000256" key="1">
    <source>
        <dbReference type="SAM" id="MobiDB-lite"/>
    </source>
</evidence>
<feature type="compositionally biased region" description="Polar residues" evidence="1">
    <location>
        <begin position="440"/>
        <end position="459"/>
    </location>
</feature>